<evidence type="ECO:0000256" key="4">
    <source>
        <dbReference type="ARBA" id="ARBA00022989"/>
    </source>
</evidence>
<protein>
    <submittedName>
        <fullName evidence="7">Cornichon</fullName>
    </submittedName>
</protein>
<dbReference type="Proteomes" id="UP001370490">
    <property type="component" value="Unassembled WGS sequence"/>
</dbReference>
<sequence length="157" mass="18234">MAFDIILWLLSFGISMGLLSILFYQVICLSDLESDQLNAYETASKVNSVMIPEFVLQGALTAIFLLTWHWFMFLISVPVTYYNFKLYTSQKHLIDVTEIFRQLNTEKKYRFVKLGYYLILLVIVIIRLPAAARSFYMLSAHHPGIEGLDIRSSFLEF</sequence>
<evidence type="ECO:0000256" key="1">
    <source>
        <dbReference type="ARBA" id="ARBA00004141"/>
    </source>
</evidence>
<evidence type="ECO:0000256" key="5">
    <source>
        <dbReference type="ARBA" id="ARBA00023136"/>
    </source>
</evidence>
<evidence type="ECO:0000256" key="6">
    <source>
        <dbReference type="SAM" id="Phobius"/>
    </source>
</evidence>
<gene>
    <name evidence="7" type="ORF">RJ641_026439</name>
</gene>
<keyword evidence="8" id="KW-1185">Reference proteome</keyword>
<accession>A0AAN8WBM3</accession>
<feature type="transmembrane region" description="Helical" evidence="6">
    <location>
        <begin position="54"/>
        <end position="82"/>
    </location>
</feature>
<dbReference type="PANTHER" id="PTHR12290">
    <property type="entry name" value="CORNICHON-RELATED"/>
    <property type="match status" value="1"/>
</dbReference>
<dbReference type="InterPro" id="IPR003377">
    <property type="entry name" value="Cornichon"/>
</dbReference>
<comment type="similarity">
    <text evidence="2">Belongs to the cornichon family.</text>
</comment>
<dbReference type="Pfam" id="PF03311">
    <property type="entry name" value="Cornichon"/>
    <property type="match status" value="1"/>
</dbReference>
<organism evidence="7 8">
    <name type="scientific">Dillenia turbinata</name>
    <dbReference type="NCBI Taxonomy" id="194707"/>
    <lineage>
        <taxon>Eukaryota</taxon>
        <taxon>Viridiplantae</taxon>
        <taxon>Streptophyta</taxon>
        <taxon>Embryophyta</taxon>
        <taxon>Tracheophyta</taxon>
        <taxon>Spermatophyta</taxon>
        <taxon>Magnoliopsida</taxon>
        <taxon>eudicotyledons</taxon>
        <taxon>Gunneridae</taxon>
        <taxon>Pentapetalae</taxon>
        <taxon>Dilleniales</taxon>
        <taxon>Dilleniaceae</taxon>
        <taxon>Dillenia</taxon>
    </lineage>
</organism>
<dbReference type="EMBL" id="JBAMMX010000003">
    <property type="protein sequence ID" value="KAK6945337.1"/>
    <property type="molecule type" value="Genomic_DNA"/>
</dbReference>
<dbReference type="SMART" id="SM01398">
    <property type="entry name" value="Cornichon"/>
    <property type="match status" value="1"/>
</dbReference>
<reference evidence="7 8" key="1">
    <citation type="submission" date="2023-12" db="EMBL/GenBank/DDBJ databases">
        <title>A high-quality genome assembly for Dillenia turbinata (Dilleniales).</title>
        <authorList>
            <person name="Chanderbali A."/>
        </authorList>
    </citation>
    <scope>NUCLEOTIDE SEQUENCE [LARGE SCALE GENOMIC DNA]</scope>
    <source>
        <strain evidence="7">LSX21</strain>
        <tissue evidence="7">Leaf</tissue>
    </source>
</reference>
<name>A0AAN8WBM3_9MAGN</name>
<keyword evidence="5 6" id="KW-0472">Membrane</keyword>
<dbReference type="AlphaFoldDB" id="A0AAN8WBM3"/>
<feature type="transmembrane region" description="Helical" evidence="6">
    <location>
        <begin position="114"/>
        <end position="132"/>
    </location>
</feature>
<comment type="subcellular location">
    <subcellularLocation>
        <location evidence="1">Membrane</location>
        <topology evidence="1">Multi-pass membrane protein</topology>
    </subcellularLocation>
</comment>
<evidence type="ECO:0000313" key="8">
    <source>
        <dbReference type="Proteomes" id="UP001370490"/>
    </source>
</evidence>
<evidence type="ECO:0000256" key="3">
    <source>
        <dbReference type="ARBA" id="ARBA00022692"/>
    </source>
</evidence>
<proteinExistence type="inferred from homology"/>
<feature type="transmembrane region" description="Helical" evidence="6">
    <location>
        <begin position="7"/>
        <end position="27"/>
    </location>
</feature>
<keyword evidence="3 6" id="KW-0812">Transmembrane</keyword>
<dbReference type="GO" id="GO:0016020">
    <property type="term" value="C:membrane"/>
    <property type="evidence" value="ECO:0007669"/>
    <property type="project" value="UniProtKB-SubCell"/>
</dbReference>
<dbReference type="GO" id="GO:0016192">
    <property type="term" value="P:vesicle-mediated transport"/>
    <property type="evidence" value="ECO:0007669"/>
    <property type="project" value="InterPro"/>
</dbReference>
<evidence type="ECO:0000256" key="2">
    <source>
        <dbReference type="ARBA" id="ARBA00010095"/>
    </source>
</evidence>
<keyword evidence="4 6" id="KW-1133">Transmembrane helix</keyword>
<comment type="caution">
    <text evidence="7">The sequence shown here is derived from an EMBL/GenBank/DDBJ whole genome shotgun (WGS) entry which is preliminary data.</text>
</comment>
<evidence type="ECO:0000313" key="7">
    <source>
        <dbReference type="EMBL" id="KAK6945337.1"/>
    </source>
</evidence>